<dbReference type="SUPFAM" id="SSF53955">
    <property type="entry name" value="Lysozyme-like"/>
    <property type="match status" value="1"/>
</dbReference>
<protein>
    <recommendedName>
        <fullName evidence="2">Glycosyl transferase family 51 domain-containing protein</fullName>
    </recommendedName>
</protein>
<dbReference type="Pfam" id="PF00912">
    <property type="entry name" value="Transgly"/>
    <property type="match status" value="1"/>
</dbReference>
<dbReference type="Proteomes" id="UP000247681">
    <property type="component" value="Unassembled WGS sequence"/>
</dbReference>
<proteinExistence type="predicted"/>
<dbReference type="Gene3D" id="1.10.3810.10">
    <property type="entry name" value="Biosynthetic peptidoglycan transglycosylase-like"/>
    <property type="match status" value="1"/>
</dbReference>
<feature type="domain" description="Glycosyl transferase family 51" evidence="2">
    <location>
        <begin position="94"/>
        <end position="186"/>
    </location>
</feature>
<evidence type="ECO:0000259" key="2">
    <source>
        <dbReference type="Pfam" id="PF00912"/>
    </source>
</evidence>
<dbReference type="EMBL" id="QJHL01000001">
    <property type="protein sequence ID" value="PXY46089.1"/>
    <property type="molecule type" value="Genomic_DNA"/>
</dbReference>
<evidence type="ECO:0000313" key="4">
    <source>
        <dbReference type="Proteomes" id="UP000247681"/>
    </source>
</evidence>
<dbReference type="AlphaFoldDB" id="A0A2V4C438"/>
<organism evidence="3 4">
    <name type="scientific">Flavobacterium hydrophilum</name>
    <dbReference type="NCBI Taxonomy" id="2211445"/>
    <lineage>
        <taxon>Bacteria</taxon>
        <taxon>Pseudomonadati</taxon>
        <taxon>Bacteroidota</taxon>
        <taxon>Flavobacteriia</taxon>
        <taxon>Flavobacteriales</taxon>
        <taxon>Flavobacteriaceae</taxon>
        <taxon>Flavobacterium</taxon>
    </lineage>
</organism>
<name>A0A2V4C438_9FLAO</name>
<keyword evidence="1" id="KW-0472">Membrane</keyword>
<dbReference type="RefSeq" id="WP_110345101.1">
    <property type="nucleotide sequence ID" value="NZ_QJHL01000001.1"/>
</dbReference>
<dbReference type="OrthoDB" id="1429825at2"/>
<keyword evidence="1" id="KW-0812">Transmembrane</keyword>
<keyword evidence="1" id="KW-1133">Transmembrane helix</keyword>
<comment type="caution">
    <text evidence="3">The sequence shown here is derived from an EMBL/GenBank/DDBJ whole genome shotgun (WGS) entry which is preliminary data.</text>
</comment>
<dbReference type="InterPro" id="IPR023346">
    <property type="entry name" value="Lysozyme-like_dom_sf"/>
</dbReference>
<gene>
    <name evidence="3" type="ORF">DMB68_02560</name>
</gene>
<dbReference type="InterPro" id="IPR001264">
    <property type="entry name" value="Glyco_trans_51"/>
</dbReference>
<sequence>MKSIKLILKIFISSLIVLFGIYFFLISDYNNMFNNERFIEIKKSIEKSKSKKYADLISIYKKTHNIENVNNRFIKSKKDCPCLSVIRNFGYPTLYVKNSSQIRNGINEIIYTNKIEKIFTQEDCLTFLFSSYDFSAESTGVEEASKYFFNKNIAELNQSEKINLVLMLDNSALYNPLRNKKSLPKKIEEYKQMINK</sequence>
<reference evidence="3 4" key="1">
    <citation type="submission" date="2018-05" db="EMBL/GenBank/DDBJ databases">
        <title>Flavobacterium sp. strain IMCC34758, incomplete genome.</title>
        <authorList>
            <person name="Joung Y."/>
        </authorList>
    </citation>
    <scope>NUCLEOTIDE SEQUENCE [LARGE SCALE GENOMIC DNA]</scope>
    <source>
        <strain evidence="3 4">IMCC34758</strain>
    </source>
</reference>
<evidence type="ECO:0000313" key="3">
    <source>
        <dbReference type="EMBL" id="PXY46089.1"/>
    </source>
</evidence>
<keyword evidence="4" id="KW-1185">Reference proteome</keyword>
<evidence type="ECO:0000256" key="1">
    <source>
        <dbReference type="SAM" id="Phobius"/>
    </source>
</evidence>
<accession>A0A2V4C438</accession>
<feature type="transmembrane region" description="Helical" evidence="1">
    <location>
        <begin position="6"/>
        <end position="25"/>
    </location>
</feature>
<dbReference type="InterPro" id="IPR036950">
    <property type="entry name" value="PBP_transglycosylase"/>
</dbReference>